<evidence type="ECO:0000256" key="1">
    <source>
        <dbReference type="SAM" id="Phobius"/>
    </source>
</evidence>
<proteinExistence type="predicted"/>
<protein>
    <recommendedName>
        <fullName evidence="4">Tetraspanin</fullName>
    </recommendedName>
</protein>
<dbReference type="AlphaFoldDB" id="A0AAE0SMK6"/>
<name>A0AAE0SMK6_9BIVA</name>
<evidence type="ECO:0000313" key="3">
    <source>
        <dbReference type="Proteomes" id="UP001195483"/>
    </source>
</evidence>
<keyword evidence="1" id="KW-1133">Transmembrane helix</keyword>
<keyword evidence="1" id="KW-0472">Membrane</keyword>
<feature type="transmembrane region" description="Helical" evidence="1">
    <location>
        <begin position="97"/>
        <end position="121"/>
    </location>
</feature>
<reference evidence="2" key="3">
    <citation type="submission" date="2023-05" db="EMBL/GenBank/DDBJ databases">
        <authorList>
            <person name="Smith C.H."/>
        </authorList>
    </citation>
    <scope>NUCLEOTIDE SEQUENCE</scope>
    <source>
        <strain evidence="2">CHS0354</strain>
        <tissue evidence="2">Mantle</tissue>
    </source>
</reference>
<sequence length="249" mass="27130">MTDFFIGQLTLDETDEMNQRIIYALDRIGGIITVIINFVFMLIGLAGFCGGLVVKFGSSIYEAQITPIETSIENSVSSSGLGIVHINLDIAAILEPFSFTLIFSGLLIFVLCIFGCCGVCYKVEAMLISFQDSLKSSLKSGIKADYRGLNGTNLVSMGWNVVMQNMNCCGVDSYEDFTGAENWITSYTFGMTTYNLVTPLGCCKELPSSIDLFCASSPNDDNNNWKTNGYVIGKLGKGACERIVSVFLQ</sequence>
<evidence type="ECO:0000313" key="2">
    <source>
        <dbReference type="EMBL" id="KAK3594612.1"/>
    </source>
</evidence>
<evidence type="ECO:0008006" key="4">
    <source>
        <dbReference type="Google" id="ProtNLM"/>
    </source>
</evidence>
<keyword evidence="3" id="KW-1185">Reference proteome</keyword>
<reference evidence="2" key="2">
    <citation type="journal article" date="2021" name="Genome Biol. Evol.">
        <title>Developing a high-quality reference genome for a parasitic bivalve with doubly uniparental inheritance (Bivalvia: Unionida).</title>
        <authorList>
            <person name="Smith C.H."/>
        </authorList>
    </citation>
    <scope>NUCLEOTIDE SEQUENCE</scope>
    <source>
        <strain evidence="2">CHS0354</strain>
        <tissue evidence="2">Mantle</tissue>
    </source>
</reference>
<reference evidence="2" key="1">
    <citation type="journal article" date="2021" name="Genome Biol. Evol.">
        <title>A High-Quality Reference Genome for a Parasitic Bivalve with Doubly Uniparental Inheritance (Bivalvia: Unionida).</title>
        <authorList>
            <person name="Smith C.H."/>
        </authorList>
    </citation>
    <scope>NUCLEOTIDE SEQUENCE</scope>
    <source>
        <strain evidence="2">CHS0354</strain>
    </source>
</reference>
<organism evidence="2 3">
    <name type="scientific">Potamilus streckersoni</name>
    <dbReference type="NCBI Taxonomy" id="2493646"/>
    <lineage>
        <taxon>Eukaryota</taxon>
        <taxon>Metazoa</taxon>
        <taxon>Spiralia</taxon>
        <taxon>Lophotrochozoa</taxon>
        <taxon>Mollusca</taxon>
        <taxon>Bivalvia</taxon>
        <taxon>Autobranchia</taxon>
        <taxon>Heteroconchia</taxon>
        <taxon>Palaeoheterodonta</taxon>
        <taxon>Unionida</taxon>
        <taxon>Unionoidea</taxon>
        <taxon>Unionidae</taxon>
        <taxon>Ambleminae</taxon>
        <taxon>Lampsilini</taxon>
        <taxon>Potamilus</taxon>
    </lineage>
</organism>
<gene>
    <name evidence="2" type="ORF">CHS0354_015002</name>
</gene>
<dbReference type="InterPro" id="IPR008952">
    <property type="entry name" value="Tetraspanin_EC2_sf"/>
</dbReference>
<accession>A0AAE0SMK6</accession>
<dbReference type="SUPFAM" id="SSF48652">
    <property type="entry name" value="Tetraspanin"/>
    <property type="match status" value="1"/>
</dbReference>
<dbReference type="Gene3D" id="1.10.1450.10">
    <property type="entry name" value="Tetraspanin"/>
    <property type="match status" value="1"/>
</dbReference>
<feature type="transmembrane region" description="Helical" evidence="1">
    <location>
        <begin position="28"/>
        <end position="54"/>
    </location>
</feature>
<dbReference type="GO" id="GO:0016020">
    <property type="term" value="C:membrane"/>
    <property type="evidence" value="ECO:0007669"/>
    <property type="project" value="InterPro"/>
</dbReference>
<keyword evidence="1" id="KW-0812">Transmembrane</keyword>
<comment type="caution">
    <text evidence="2">The sequence shown here is derived from an EMBL/GenBank/DDBJ whole genome shotgun (WGS) entry which is preliminary data.</text>
</comment>
<dbReference type="EMBL" id="JAEAOA010000933">
    <property type="protein sequence ID" value="KAK3594612.1"/>
    <property type="molecule type" value="Genomic_DNA"/>
</dbReference>
<dbReference type="Proteomes" id="UP001195483">
    <property type="component" value="Unassembled WGS sequence"/>
</dbReference>